<evidence type="ECO:0000313" key="2">
    <source>
        <dbReference type="EMBL" id="KAL3498833.1"/>
    </source>
</evidence>
<reference evidence="2 3" key="1">
    <citation type="submission" date="2024-11" db="EMBL/GenBank/DDBJ databases">
        <title>A near-complete genome assembly of Cinchona calisaya.</title>
        <authorList>
            <person name="Lian D.C."/>
            <person name="Zhao X.W."/>
            <person name="Wei L."/>
        </authorList>
    </citation>
    <scope>NUCLEOTIDE SEQUENCE [LARGE SCALE GENOMIC DNA]</scope>
    <source>
        <tissue evidence="2">Nenye</tissue>
    </source>
</reference>
<dbReference type="EMBL" id="JBJUIK010000017">
    <property type="protein sequence ID" value="KAL3498833.1"/>
    <property type="molecule type" value="Genomic_DNA"/>
</dbReference>
<evidence type="ECO:0000313" key="3">
    <source>
        <dbReference type="Proteomes" id="UP001630127"/>
    </source>
</evidence>
<dbReference type="InterPro" id="IPR057765">
    <property type="entry name" value="MS1-like_ubiquitin"/>
</dbReference>
<accession>A0ABD2XV52</accession>
<keyword evidence="3" id="KW-1185">Reference proteome</keyword>
<dbReference type="PANTHER" id="PTHR46201:SF8">
    <property type="entry name" value="CHROMATIN REGULATOR PHD FAMILY"/>
    <property type="match status" value="1"/>
</dbReference>
<evidence type="ECO:0000259" key="1">
    <source>
        <dbReference type="Pfam" id="PF25565"/>
    </source>
</evidence>
<gene>
    <name evidence="2" type="ORF">ACH5RR_041565</name>
</gene>
<dbReference type="Proteomes" id="UP001630127">
    <property type="component" value="Unassembled WGS sequence"/>
</dbReference>
<dbReference type="Pfam" id="PF25565">
    <property type="entry name" value="Ubiquitin_At1g33420"/>
    <property type="match status" value="1"/>
</dbReference>
<protein>
    <recommendedName>
        <fullName evidence="1">PHD finger protein MALE STERILITY 1-like ubiquitin-like domain-containing protein</fullName>
    </recommendedName>
</protein>
<feature type="domain" description="PHD finger protein MALE STERILITY 1-like ubiquitin-like" evidence="1">
    <location>
        <begin position="179"/>
        <end position="268"/>
    </location>
</feature>
<organism evidence="2 3">
    <name type="scientific">Cinchona calisaya</name>
    <dbReference type="NCBI Taxonomy" id="153742"/>
    <lineage>
        <taxon>Eukaryota</taxon>
        <taxon>Viridiplantae</taxon>
        <taxon>Streptophyta</taxon>
        <taxon>Embryophyta</taxon>
        <taxon>Tracheophyta</taxon>
        <taxon>Spermatophyta</taxon>
        <taxon>Magnoliopsida</taxon>
        <taxon>eudicotyledons</taxon>
        <taxon>Gunneridae</taxon>
        <taxon>Pentapetalae</taxon>
        <taxon>asterids</taxon>
        <taxon>lamiids</taxon>
        <taxon>Gentianales</taxon>
        <taxon>Rubiaceae</taxon>
        <taxon>Cinchonoideae</taxon>
        <taxon>Cinchoneae</taxon>
        <taxon>Cinchona</taxon>
    </lineage>
</organism>
<name>A0ABD2XV52_9GENT</name>
<dbReference type="PANTHER" id="PTHR46201">
    <property type="entry name" value="PHD FINGER PROTEIN MALE MEIOCYTE DEATH 1-RELATED"/>
    <property type="match status" value="1"/>
</dbReference>
<proteinExistence type="predicted"/>
<comment type="caution">
    <text evidence="2">The sequence shown here is derived from an EMBL/GenBank/DDBJ whole genome shotgun (WGS) entry which is preliminary data.</text>
</comment>
<dbReference type="AlphaFoldDB" id="A0ABD2XV52"/>
<sequence length="300" mass="34114">MAHLEKKIDHFFKNLLSRLRKLEFPSFYEKWGYKFRHGSFGIEKGRYYRALACLRSLDLDKIVTDFKNKGGKIKQTISKYRGTIRDIPFITISNLLQFMIGFGGRTQIQRKTEIQDNVEDETIGISKKDVAKDAVYLYRNVLLGHSGTDSVTLAATDVVDRKHFVKEWPLEEQDMNQLIAMSFKVLPNFDEMEKKLSRTLSPGVLVAVSPSTTIGGELKVAVQSALRDTYCIMDNVAVMEIGGLKEIKDDKVVSQCIKTGDPVWVRGAGRPGDRIKVSRRVWRLTVDCSFGTKYDDGRDC</sequence>